<evidence type="ECO:0000313" key="6">
    <source>
        <dbReference type="Proteomes" id="UP001629113"/>
    </source>
</evidence>
<keyword evidence="1" id="KW-0677">Repeat</keyword>
<feature type="repeat" description="ANK" evidence="2">
    <location>
        <begin position="1213"/>
        <end position="1245"/>
    </location>
</feature>
<organism evidence="5 6">
    <name type="scientific">Phlyctema vagabunda</name>
    <dbReference type="NCBI Taxonomy" id="108571"/>
    <lineage>
        <taxon>Eukaryota</taxon>
        <taxon>Fungi</taxon>
        <taxon>Dikarya</taxon>
        <taxon>Ascomycota</taxon>
        <taxon>Pezizomycotina</taxon>
        <taxon>Leotiomycetes</taxon>
        <taxon>Helotiales</taxon>
        <taxon>Dermateaceae</taxon>
        <taxon>Phlyctema</taxon>
    </lineage>
</organism>
<dbReference type="EMBL" id="JBFCZG010000010">
    <property type="protein sequence ID" value="KAL3417967.1"/>
    <property type="molecule type" value="Genomic_DNA"/>
</dbReference>
<accession>A0ABR4P457</accession>
<evidence type="ECO:0000259" key="4">
    <source>
        <dbReference type="Pfam" id="PF24883"/>
    </source>
</evidence>
<dbReference type="InterPro" id="IPR056884">
    <property type="entry name" value="NPHP3-like_N"/>
</dbReference>
<feature type="repeat" description="ANK" evidence="2">
    <location>
        <begin position="956"/>
        <end position="988"/>
    </location>
</feature>
<dbReference type="Gene3D" id="3.40.50.300">
    <property type="entry name" value="P-loop containing nucleotide triphosphate hydrolases"/>
    <property type="match status" value="1"/>
</dbReference>
<sequence length="1277" mass="145277">MRLLHYNNDGEFSLTQFSHDIPRYAILSHTWGLEEVTFEDITERNKTRKTGFDKIRFCGEQARRDHLQYFWVDTCCIDKSSSAELAEAITCMFRWYCNAAKCYVYLSDVPSCDHNQADQSLQSWQCAFAESRWFTRGWTLQELIAPRSVEFFCSNGERIGDKISLERQLHEITGIAVPALRGTSLSTFSVEDRMSWAENRQTQREEDRAYSLLGIFDISMPVIYGEGAQKAFERLKEELFKRSRKHQFDELSHAFDSAKRLKIPRSQSSCVPSSRGPDFLDPSNSYDATTKQSLIDQLYFTKIDERLISLTAAQGTTCRWFLAKPEYISWHDVAQQPSHGGFLWIKGNPGTGKSTLMKLLFEKAKANAKSDPSQITLSFFFLARGTVEEKSSTGLYRSLLHQLFEMAKDLRDTVEWMTADGARVVQRNGWHGEALKQTLTYAVQKLGSRSLTIFVDALDECDKSQAADMISFFEELCDCAKEAHVRLQVCFSSRHYPTIVIQKGLEVTLEDETGHTKDIEQYIKSKLRLGKSKLKQAESLRSEILEKSSGIFLWVVLVLDILNSEYADSSISIKRIRERLNEIPPRLTDLFEMILMRDGENLERLQVCLKWILFATRPLKPPELYFAIQLSLDKECSGFWDQEDVDLEEMTTFVRSSSKGLAEATRNMAAEVQFIHESVRDFLIGKYEGQWSGGSGNLIGDGHETLRNCCLAQLNASIGKYIDIPNHLPRDSEAAQLRESIGLKFPFLEYSILNVFHHANSAQQNAIGQENFLTEIPLKRWISLNNTLERFDIRRYTASASLLYILLEKNLAELIRIHPKTDSCFDVENERYGPPIFAALATGSYDAVQTCLEVLAQTQLQGHLLHHLCEQYSESRYKWDFGRNFTFSRRRNIASYAAEQGDLLILNFFGALGKLDVKSRDRARRTPLSLAVETGYDAVVKLLLEKGAEVEAKDKNGRTPLSLAVETGYDAVVKLLLEKGAEVEAKDKNGRTPLSLAVETEYYAVVKLLLEKGANLEARDVEGQTPLMYTVYAPRHLGDFQMQLMVLEQQNKKRLMIAHQEQDNMIPGSNSHEGVRPVVSNRQPGPLWGVEDERKAIVELLLQKGAELEARDMNGRTPLSWAVEKGYMAIVKLLLETGAKQEARDMNGRTPLSWAVENRREAIVELLLEKGAELEARDMANRTPLSWAVEKGYTAIVKLLLETGAKLEARDMNDRTPLSWAMEKGDVAVIKLLLEKDANLEVKDWCGRTPLILAKQRRYEAIVELLLEKGAKPNFDF</sequence>
<dbReference type="PROSITE" id="PS50297">
    <property type="entry name" value="ANK_REP_REGION"/>
    <property type="match status" value="8"/>
</dbReference>
<comment type="caution">
    <text evidence="5">The sequence shown here is derived from an EMBL/GenBank/DDBJ whole genome shotgun (WGS) entry which is preliminary data.</text>
</comment>
<dbReference type="PANTHER" id="PTHR10622">
    <property type="entry name" value="HET DOMAIN-CONTAINING PROTEIN"/>
    <property type="match status" value="1"/>
</dbReference>
<reference evidence="5 6" key="1">
    <citation type="submission" date="2024-06" db="EMBL/GenBank/DDBJ databases">
        <title>Complete genome of Phlyctema vagabunda strain 19-DSS-EL-015.</title>
        <authorList>
            <person name="Fiorenzani C."/>
        </authorList>
    </citation>
    <scope>NUCLEOTIDE SEQUENCE [LARGE SCALE GENOMIC DNA]</scope>
    <source>
        <strain evidence="5 6">19-DSS-EL-015</strain>
    </source>
</reference>
<protein>
    <submittedName>
        <fullName evidence="5">PFS domain-containing protein</fullName>
    </submittedName>
</protein>
<dbReference type="InterPro" id="IPR027417">
    <property type="entry name" value="P-loop_NTPase"/>
</dbReference>
<keyword evidence="2" id="KW-0040">ANK repeat</keyword>
<evidence type="ECO:0000256" key="1">
    <source>
        <dbReference type="ARBA" id="ARBA00022737"/>
    </source>
</evidence>
<name>A0ABR4P457_9HELO</name>
<feature type="domain" description="Nephrocystin 3-like N-terminal" evidence="4">
    <location>
        <begin position="317"/>
        <end position="494"/>
    </location>
</feature>
<dbReference type="Proteomes" id="UP001629113">
    <property type="component" value="Unassembled WGS sequence"/>
</dbReference>
<dbReference type="Gene3D" id="1.25.40.20">
    <property type="entry name" value="Ankyrin repeat-containing domain"/>
    <property type="match status" value="3"/>
</dbReference>
<dbReference type="Pfam" id="PF12796">
    <property type="entry name" value="Ank_2"/>
    <property type="match status" value="3"/>
</dbReference>
<feature type="repeat" description="ANK" evidence="2">
    <location>
        <begin position="989"/>
        <end position="1021"/>
    </location>
</feature>
<dbReference type="InterPro" id="IPR002110">
    <property type="entry name" value="Ankyrin_rpt"/>
</dbReference>
<evidence type="ECO:0000256" key="2">
    <source>
        <dbReference type="PROSITE-ProRule" id="PRU00023"/>
    </source>
</evidence>
<dbReference type="InterPro" id="IPR010730">
    <property type="entry name" value="HET"/>
</dbReference>
<proteinExistence type="predicted"/>
<dbReference type="SUPFAM" id="SSF48403">
    <property type="entry name" value="Ankyrin repeat"/>
    <property type="match status" value="2"/>
</dbReference>
<feature type="repeat" description="ANK" evidence="2">
    <location>
        <begin position="923"/>
        <end position="955"/>
    </location>
</feature>
<dbReference type="SUPFAM" id="SSF52540">
    <property type="entry name" value="P-loop containing nucleoside triphosphate hydrolases"/>
    <property type="match status" value="1"/>
</dbReference>
<dbReference type="PROSITE" id="PS50088">
    <property type="entry name" value="ANK_REPEAT"/>
    <property type="match status" value="8"/>
</dbReference>
<feature type="repeat" description="ANK" evidence="2">
    <location>
        <begin position="1180"/>
        <end position="1212"/>
    </location>
</feature>
<gene>
    <name evidence="5" type="ORF">PVAG01_10977</name>
</gene>
<evidence type="ECO:0000259" key="3">
    <source>
        <dbReference type="Pfam" id="PF06985"/>
    </source>
</evidence>
<feature type="repeat" description="ANK" evidence="2">
    <location>
        <begin position="1246"/>
        <end position="1277"/>
    </location>
</feature>
<dbReference type="Pfam" id="PF24883">
    <property type="entry name" value="NPHP3_N"/>
    <property type="match status" value="1"/>
</dbReference>
<keyword evidence="6" id="KW-1185">Reference proteome</keyword>
<dbReference type="InterPro" id="IPR036770">
    <property type="entry name" value="Ankyrin_rpt-contain_sf"/>
</dbReference>
<feature type="domain" description="Heterokaryon incompatibility" evidence="3">
    <location>
        <begin position="24"/>
        <end position="120"/>
    </location>
</feature>
<dbReference type="SMART" id="SM00248">
    <property type="entry name" value="ANK"/>
    <property type="match status" value="9"/>
</dbReference>
<evidence type="ECO:0000313" key="5">
    <source>
        <dbReference type="EMBL" id="KAL3417967.1"/>
    </source>
</evidence>
<dbReference type="Pfam" id="PF00023">
    <property type="entry name" value="Ank"/>
    <property type="match status" value="1"/>
</dbReference>
<dbReference type="PANTHER" id="PTHR10622:SF10">
    <property type="entry name" value="HET DOMAIN-CONTAINING PROTEIN"/>
    <property type="match status" value="1"/>
</dbReference>
<dbReference type="Pfam" id="PF06985">
    <property type="entry name" value="HET"/>
    <property type="match status" value="1"/>
</dbReference>
<dbReference type="PRINTS" id="PR01415">
    <property type="entry name" value="ANKYRIN"/>
</dbReference>
<feature type="repeat" description="ANK" evidence="2">
    <location>
        <begin position="1147"/>
        <end position="1179"/>
    </location>
</feature>
<feature type="repeat" description="ANK" evidence="2">
    <location>
        <begin position="1114"/>
        <end position="1146"/>
    </location>
</feature>